<evidence type="ECO:0000313" key="3">
    <source>
        <dbReference type="Proteomes" id="UP000011713"/>
    </source>
</evidence>
<dbReference type="EMBL" id="JH598412">
    <property type="status" value="NOT_ANNOTATED_CDS"/>
    <property type="molecule type" value="Genomic_DNA"/>
</dbReference>
<dbReference type="Proteomes" id="UP000011713">
    <property type="component" value="Unassembled WGS sequence"/>
</dbReference>
<dbReference type="OMA" id="PCASYYS"/>
<protein>
    <submittedName>
        <fullName evidence="2">Uncharacterized protein</fullName>
    </submittedName>
</protein>
<feature type="region of interest" description="Disordered" evidence="1">
    <location>
        <begin position="727"/>
        <end position="756"/>
    </location>
</feature>
<keyword evidence="3" id="KW-1185">Reference proteome</keyword>
<feature type="region of interest" description="Disordered" evidence="1">
    <location>
        <begin position="693"/>
        <end position="715"/>
    </location>
</feature>
<dbReference type="VEuPathDB" id="FungiDB:HpaG807521"/>
<accession>M4BM85</accession>
<proteinExistence type="predicted"/>
<reference evidence="2" key="2">
    <citation type="submission" date="2015-06" db="UniProtKB">
        <authorList>
            <consortium name="EnsemblProtists"/>
        </authorList>
    </citation>
    <scope>IDENTIFICATION</scope>
    <source>
        <strain evidence="2">Emoy2</strain>
    </source>
</reference>
<feature type="compositionally biased region" description="Polar residues" evidence="1">
    <location>
        <begin position="693"/>
        <end position="706"/>
    </location>
</feature>
<feature type="region of interest" description="Disordered" evidence="1">
    <location>
        <begin position="554"/>
        <end position="590"/>
    </location>
</feature>
<organism evidence="2 3">
    <name type="scientific">Hyaloperonospora arabidopsidis (strain Emoy2)</name>
    <name type="common">Downy mildew agent</name>
    <name type="synonym">Peronospora arabidopsidis</name>
    <dbReference type="NCBI Taxonomy" id="559515"/>
    <lineage>
        <taxon>Eukaryota</taxon>
        <taxon>Sar</taxon>
        <taxon>Stramenopiles</taxon>
        <taxon>Oomycota</taxon>
        <taxon>Peronosporomycetes</taxon>
        <taxon>Peronosporales</taxon>
        <taxon>Peronosporaceae</taxon>
        <taxon>Hyaloperonospora</taxon>
    </lineage>
</organism>
<dbReference type="AlphaFoldDB" id="M4BM85"/>
<name>M4BM85_HYAAE</name>
<dbReference type="InParanoid" id="M4BM85"/>
<dbReference type="eggNOG" id="ENOG502QSCM">
    <property type="taxonomic scope" value="Eukaryota"/>
</dbReference>
<reference evidence="3" key="1">
    <citation type="journal article" date="2010" name="Science">
        <title>Signatures of adaptation to obligate biotrophy in the Hyaloperonospora arabidopsidis genome.</title>
        <authorList>
            <person name="Baxter L."/>
            <person name="Tripathy S."/>
            <person name="Ishaque N."/>
            <person name="Boot N."/>
            <person name="Cabral A."/>
            <person name="Kemen E."/>
            <person name="Thines M."/>
            <person name="Ah-Fong A."/>
            <person name="Anderson R."/>
            <person name="Badejoko W."/>
            <person name="Bittner-Eddy P."/>
            <person name="Boore J.L."/>
            <person name="Chibucos M.C."/>
            <person name="Coates M."/>
            <person name="Dehal P."/>
            <person name="Delehaunty K."/>
            <person name="Dong S."/>
            <person name="Downton P."/>
            <person name="Dumas B."/>
            <person name="Fabro G."/>
            <person name="Fronick C."/>
            <person name="Fuerstenberg S.I."/>
            <person name="Fulton L."/>
            <person name="Gaulin E."/>
            <person name="Govers F."/>
            <person name="Hughes L."/>
            <person name="Humphray S."/>
            <person name="Jiang R.H."/>
            <person name="Judelson H."/>
            <person name="Kamoun S."/>
            <person name="Kyung K."/>
            <person name="Meijer H."/>
            <person name="Minx P."/>
            <person name="Morris P."/>
            <person name="Nelson J."/>
            <person name="Phuntumart V."/>
            <person name="Qutob D."/>
            <person name="Rehmany A."/>
            <person name="Rougon-Cardoso A."/>
            <person name="Ryden P."/>
            <person name="Torto-Alalibo T."/>
            <person name="Studholme D."/>
            <person name="Wang Y."/>
            <person name="Win J."/>
            <person name="Wood J."/>
            <person name="Clifton S.W."/>
            <person name="Rogers J."/>
            <person name="Van den Ackerveken G."/>
            <person name="Jones J.D."/>
            <person name="McDowell J.M."/>
            <person name="Beynon J."/>
            <person name="Tyler B.M."/>
        </authorList>
    </citation>
    <scope>NUCLEOTIDE SEQUENCE [LARGE SCALE GENOMIC DNA]</scope>
    <source>
        <strain evidence="3">Emoy2</strain>
    </source>
</reference>
<evidence type="ECO:0000256" key="1">
    <source>
        <dbReference type="SAM" id="MobiDB-lite"/>
    </source>
</evidence>
<dbReference type="EnsemblProtists" id="HpaT807521">
    <property type="protein sequence ID" value="HpaP807521"/>
    <property type="gene ID" value="HpaG807521"/>
</dbReference>
<dbReference type="HOGENOM" id="CLU_274701_0_0_1"/>
<evidence type="ECO:0000313" key="2">
    <source>
        <dbReference type="EnsemblProtists" id="HpaP807521"/>
    </source>
</evidence>
<sequence>MEDVDPFERPDYESLALDMGVRLWRVEVSLAVKKLLSLGSTYEVHYSLPRGPIDKLHLSTDLGLSVTATMNSHVFQVNKVEDPQYSMDFVDKVGEKVQHGTSICTVEPDDYLVGMASEDLLVYGRNLKQLHKDVEALGSQVTIKQEGDRAGWRTLVLRFVRLGASKKVNLGQARTHGHLLRLLDDMAAHHRLLAIRYDELIKEDRRIVQRLHAAKKLLMYVKVMTGDMRNTLMKDRTFQFADRFRAWYAEITKEQDEKGIESLDEAVEEQPVENMVVEMSPDQFDRNGCDDSGSSVRSILRQKSSQSSLSSFATAVVPKKRVTFAANLTLGPTGPGSAVHSVKSERVSVTVPSSDQEQLRDESSIFKTITSRADEGQSYLLALIGPNADIVSSLRELTAAVRTVSSLAINKELILAPGLKLRERPSRNLNHVLTYDVMAYIQECPLICRRGSSLPSTKGEVVDALMMFLMELVDQYDESLKRDRVIQIKSETKSSTTEKIDTEADVETTNDVKMEVVPESTEHIVSREEREAELRSRGILGKRRYALDVNISESERGAPRSRLSNSTLELKAPDTRGTQRKDGRVPSVNGTNLFVEDRRGLDRNHNTRASRPADEVAKAKSVVYQELLMLLFRHREKVVEAVKTIVWDLSARSDAIKFTPNLTRSANERWRDILDSLAKMKFATSPFLSNGSTNMAHTTTKSQTVAAVQPRPLATPPVKQTNLILCSDDEMDNDGDDNDSSSDGGGFSDDDWDPSAVKAAPDANVVSKSAAFENELNKELRASLKYRGAEHKMIVPNVTANIKMERLREGVFEVTVDVNDVIRFKASKRAKPDACNAAVDGMLDKLNRVRSDASDTCNIHEFPVDAFWCHTRNGMTPEDFPDSRSIVAAQEGIVGMSRIETEIRNLHESAMAFFYLESAYDHWKFFWQRERTYKPFDYVLERDCEWVSYIEVLILPLKEQNANRSYDVSSVESGGTDC</sequence>
<feature type="compositionally biased region" description="Basic and acidic residues" evidence="1">
    <location>
        <begin position="571"/>
        <end position="584"/>
    </location>
</feature>
<feature type="region of interest" description="Disordered" evidence="1">
    <location>
        <begin position="335"/>
        <end position="354"/>
    </location>
</feature>
<feature type="compositionally biased region" description="Acidic residues" evidence="1">
    <location>
        <begin position="727"/>
        <end position="740"/>
    </location>
</feature>